<dbReference type="EMBL" id="GL945431">
    <property type="protein sequence ID" value="EGO27324.1"/>
    <property type="molecule type" value="Genomic_DNA"/>
</dbReference>
<sequence length="228" mass="26141">MPSKTLAYAYQGTNTSIHSGPPARNVMQDYADVRFIESKGIALEAAQRALYSKSRLAKDRFHWMFPPDKDERVATLLAWIQSVSYGLGSYGLHKFLQSRERGALVVNADYRPAKSPNEPAFDWLTFDDLQPTMDRILQESVAFYDPSVQVVVFVLLPSKTGNSLAIWRRKIMVPNNLRLAYQSQITQALAALRKDYIVHVDELPEKEEANSSAPSDFPKKKRKWWKFW</sequence>
<feature type="domain" description="CcmS related" evidence="1">
    <location>
        <begin position="46"/>
        <end position="176"/>
    </location>
</feature>
<proteinExistence type="predicted"/>
<dbReference type="InterPro" id="IPR058258">
    <property type="entry name" value="CcmS-like"/>
</dbReference>
<evidence type="ECO:0000313" key="2">
    <source>
        <dbReference type="EMBL" id="EGO27324.1"/>
    </source>
</evidence>
<protein>
    <recommendedName>
        <fullName evidence="1">CcmS related domain-containing protein</fullName>
    </recommendedName>
</protein>
<organism>
    <name type="scientific">Serpula lacrymans var. lacrymans (strain S7.9)</name>
    <name type="common">Dry rot fungus</name>
    <dbReference type="NCBI Taxonomy" id="578457"/>
    <lineage>
        <taxon>Eukaryota</taxon>
        <taxon>Fungi</taxon>
        <taxon>Dikarya</taxon>
        <taxon>Basidiomycota</taxon>
        <taxon>Agaricomycotina</taxon>
        <taxon>Agaricomycetes</taxon>
        <taxon>Agaricomycetidae</taxon>
        <taxon>Boletales</taxon>
        <taxon>Coniophorineae</taxon>
        <taxon>Serpulaceae</taxon>
        <taxon>Serpula</taxon>
    </lineage>
</organism>
<name>F8NM74_SERL9</name>
<dbReference type="Pfam" id="PF26617">
    <property type="entry name" value="CcmS-like"/>
    <property type="match status" value="1"/>
</dbReference>
<dbReference type="AlphaFoldDB" id="F8NM74"/>
<accession>F8NM74</accession>
<dbReference type="KEGG" id="sla:SERLADRAFT_460543"/>
<dbReference type="RefSeq" id="XP_007315415.1">
    <property type="nucleotide sequence ID" value="XM_007315353.1"/>
</dbReference>
<evidence type="ECO:0000259" key="1">
    <source>
        <dbReference type="Pfam" id="PF26617"/>
    </source>
</evidence>
<dbReference type="GeneID" id="18818093"/>
<dbReference type="HOGENOM" id="CLU_081368_0_0_1"/>
<gene>
    <name evidence="2" type="ORF">SERLADRAFT_460543</name>
</gene>
<dbReference type="OrthoDB" id="3171339at2759"/>
<dbReference type="Proteomes" id="UP000008064">
    <property type="component" value="Unassembled WGS sequence"/>
</dbReference>
<reference evidence="2" key="1">
    <citation type="submission" date="2011-04" db="EMBL/GenBank/DDBJ databases">
        <title>Evolution of plant cell wall degrading machinery underlies the functional diversity of forest fungi.</title>
        <authorList>
            <consortium name="US DOE Joint Genome Institute (JGI-PGF)"/>
            <person name="Eastwood D.C."/>
            <person name="Floudas D."/>
            <person name="Binder M."/>
            <person name="Majcherczyk A."/>
            <person name="Schneider P."/>
            <person name="Aerts A."/>
            <person name="Asiegbu F.O."/>
            <person name="Baker S.E."/>
            <person name="Barry K."/>
            <person name="Bendiksby M."/>
            <person name="Blumentritt M."/>
            <person name="Coutinho P.M."/>
            <person name="Cullen D."/>
            <person name="Cullen D."/>
            <person name="Gathman A."/>
            <person name="Goodell B."/>
            <person name="Henrissat B."/>
            <person name="Ihrmark K."/>
            <person name="Kauserud H."/>
            <person name="Kohler A."/>
            <person name="LaButti K."/>
            <person name="Lapidus A."/>
            <person name="Lavin J.L."/>
            <person name="Lee Y.-H."/>
            <person name="Lindquist E."/>
            <person name="Lilly W."/>
            <person name="Lucas S."/>
            <person name="Morin E."/>
            <person name="Murat C."/>
            <person name="Oguiza J.A."/>
            <person name="Park J."/>
            <person name="Pisabarro A.G."/>
            <person name="Riley R."/>
            <person name="Rosling A."/>
            <person name="Salamov A."/>
            <person name="Schmidt O."/>
            <person name="Schmutz J."/>
            <person name="Skrede I."/>
            <person name="Stenlid J."/>
            <person name="Wiebenga A."/>
            <person name="Xie X."/>
            <person name="Kues U."/>
            <person name="Hibbett D.S."/>
            <person name="Hoffmeister D."/>
            <person name="Hogberg N."/>
            <person name="Martin F."/>
            <person name="Grigoriev I.V."/>
            <person name="Watkinson S.C."/>
        </authorList>
    </citation>
    <scope>NUCLEOTIDE SEQUENCE</scope>
    <source>
        <strain evidence="2">S7.9</strain>
    </source>
</reference>